<reference evidence="2 3" key="1">
    <citation type="journal article" date="2016" name="Genome Biol. Evol.">
        <title>Gene Family Evolution Reflects Adaptation to Soil Environmental Stressors in the Genome of the Collembolan Orchesella cincta.</title>
        <authorList>
            <person name="Faddeeva-Vakhrusheva A."/>
            <person name="Derks M.F."/>
            <person name="Anvar S.Y."/>
            <person name="Agamennone V."/>
            <person name="Suring W."/>
            <person name="Smit S."/>
            <person name="van Straalen N.M."/>
            <person name="Roelofs D."/>
        </authorList>
    </citation>
    <scope>NUCLEOTIDE SEQUENCE [LARGE SCALE GENOMIC DNA]</scope>
    <source>
        <tissue evidence="2">Mixed pool</tissue>
    </source>
</reference>
<accession>A0A1D2MN69</accession>
<proteinExistence type="predicted"/>
<dbReference type="Proteomes" id="UP000094527">
    <property type="component" value="Unassembled WGS sequence"/>
</dbReference>
<organism evidence="2 3">
    <name type="scientific">Orchesella cincta</name>
    <name type="common">Springtail</name>
    <name type="synonym">Podura cincta</name>
    <dbReference type="NCBI Taxonomy" id="48709"/>
    <lineage>
        <taxon>Eukaryota</taxon>
        <taxon>Metazoa</taxon>
        <taxon>Ecdysozoa</taxon>
        <taxon>Arthropoda</taxon>
        <taxon>Hexapoda</taxon>
        <taxon>Collembola</taxon>
        <taxon>Entomobryomorpha</taxon>
        <taxon>Entomobryoidea</taxon>
        <taxon>Orchesellidae</taxon>
        <taxon>Orchesellinae</taxon>
        <taxon>Orchesella</taxon>
    </lineage>
</organism>
<evidence type="ECO:0000313" key="2">
    <source>
        <dbReference type="EMBL" id="ODM94388.1"/>
    </source>
</evidence>
<comment type="caution">
    <text evidence="2">The sequence shown here is derived from an EMBL/GenBank/DDBJ whole genome shotgun (WGS) entry which is preliminary data.</text>
</comment>
<feature type="compositionally biased region" description="Basic residues" evidence="1">
    <location>
        <begin position="381"/>
        <end position="390"/>
    </location>
</feature>
<feature type="compositionally biased region" description="Basic and acidic residues" evidence="1">
    <location>
        <begin position="403"/>
        <end position="414"/>
    </location>
</feature>
<feature type="compositionally biased region" description="Low complexity" evidence="1">
    <location>
        <begin position="271"/>
        <end position="285"/>
    </location>
</feature>
<dbReference type="AlphaFoldDB" id="A0A1D2MN69"/>
<feature type="compositionally biased region" description="Basic and acidic residues" evidence="1">
    <location>
        <begin position="293"/>
        <end position="353"/>
    </location>
</feature>
<feature type="region of interest" description="Disordered" evidence="1">
    <location>
        <begin position="233"/>
        <end position="421"/>
    </location>
</feature>
<evidence type="ECO:0000313" key="3">
    <source>
        <dbReference type="Proteomes" id="UP000094527"/>
    </source>
</evidence>
<name>A0A1D2MN69_ORCCI</name>
<gene>
    <name evidence="2" type="ORF">Ocin01_12290</name>
</gene>
<evidence type="ECO:0000256" key="1">
    <source>
        <dbReference type="SAM" id="MobiDB-lite"/>
    </source>
</evidence>
<keyword evidence="3" id="KW-1185">Reference proteome</keyword>
<dbReference type="EMBL" id="LJIJ01000813">
    <property type="protein sequence ID" value="ODM94388.1"/>
    <property type="molecule type" value="Genomic_DNA"/>
</dbReference>
<protein>
    <submittedName>
        <fullName evidence="2">Uncharacterized protein</fullName>
    </submittedName>
</protein>
<dbReference type="STRING" id="48709.A0A1D2MN69"/>
<sequence length="645" mass="72314">MHIILVDNDESCCNGDSVSQPQCSNPDKAIKASCGERPTTPCCAHGSRPTTPCCAHSERPTTPCKRTASTSSLPNSRNIVIGPICVDKRERRSRSTGGQCPHDHSDCCGSRNEPMIVPTALSCCPCASLRSIPSRPCCQSAGTCQAQAAPKTCSKCGTPCQRTDARPCSRSEAVCQTVQCKKSEAGCQSAPSKCSKSEAVCQTAPSGPTPSKVKSQISNVACQTKQCATAQTRPCAPAPSRPRPCTRPCSKAGSRPCSRPGSRPKSAKSATCQTQTPPCRPTTRPKTYQPKQADTKREQSTEPEEQKQEEKQEIQERPRKKSEERPRKKSEERPRKKSEERPRKKSAEQPKEEEVTEDEERPRRKSAKASKEEEEEEERPRRKSHERHRRKSDERAKRKSGEKRKSAEVAEHAKAARQSMTEPDQFDWAHFPTVQLSFNDYVLKTEGGTNTVLALSKASSKYEKLCKEMLAKLTEAQRTEAKEFFLQTTREAIKVVKVPDSNNTAITHYHLMKYLKPIVEALQLDAHQEVHSIHKAGIMKRFLPLYLKLKDTLARLATARDFNYPPEMFVKELRKLMLAMYLEIICLDVSFNNTLTSLSYLPSVEVQEKYRNHLELRKTHARRSVAWGAGRVAIVLLYYYVSQHT</sequence>